<accession>A0ABY8MGQ5</accession>
<dbReference type="Gene3D" id="3.40.50.150">
    <property type="entry name" value="Vaccinia Virus protein VP39"/>
    <property type="match status" value="1"/>
</dbReference>
<dbReference type="InterPro" id="IPR000780">
    <property type="entry name" value="CheR_MeTrfase"/>
</dbReference>
<evidence type="ECO:0000313" key="5">
    <source>
        <dbReference type="Proteomes" id="UP001228690"/>
    </source>
</evidence>
<dbReference type="SMART" id="SM00260">
    <property type="entry name" value="CheW"/>
    <property type="match status" value="1"/>
</dbReference>
<dbReference type="Pfam" id="PF01739">
    <property type="entry name" value="CheR"/>
    <property type="match status" value="1"/>
</dbReference>
<name>A0ABY8MGQ5_9SPIO</name>
<dbReference type="SUPFAM" id="SSF50341">
    <property type="entry name" value="CheW-like"/>
    <property type="match status" value="1"/>
</dbReference>
<dbReference type="InterPro" id="IPR036061">
    <property type="entry name" value="CheW-like_dom_sf"/>
</dbReference>
<evidence type="ECO:0000313" key="4">
    <source>
        <dbReference type="EMBL" id="WGK69078.1"/>
    </source>
</evidence>
<dbReference type="Pfam" id="PF01584">
    <property type="entry name" value="CheW"/>
    <property type="match status" value="1"/>
</dbReference>
<dbReference type="Proteomes" id="UP001228690">
    <property type="component" value="Chromosome"/>
</dbReference>
<reference evidence="4 5" key="1">
    <citation type="submission" date="2023-04" db="EMBL/GenBank/DDBJ databases">
        <title>Spirochaete genome identified in red abalone sample constitutes a novel genus.</title>
        <authorList>
            <person name="Sharma S.P."/>
            <person name="Purcell C.M."/>
            <person name="Hyde J.R."/>
            <person name="Severin A.J."/>
        </authorList>
    </citation>
    <scope>NUCLEOTIDE SEQUENCE [LARGE SCALE GENOMIC DNA]</scope>
    <source>
        <strain evidence="4 5">SP-2023</strain>
    </source>
</reference>
<dbReference type="SUPFAM" id="SSF53335">
    <property type="entry name" value="S-adenosyl-L-methionine-dependent methyltransferases"/>
    <property type="match status" value="1"/>
</dbReference>
<dbReference type="CDD" id="cd00732">
    <property type="entry name" value="CheW"/>
    <property type="match status" value="1"/>
</dbReference>
<dbReference type="InterPro" id="IPR002545">
    <property type="entry name" value="CheW-lke_dom"/>
</dbReference>
<dbReference type="GO" id="GO:0032259">
    <property type="term" value="P:methylation"/>
    <property type="evidence" value="ECO:0007669"/>
    <property type="project" value="UniProtKB-KW"/>
</dbReference>
<dbReference type="PRINTS" id="PR00996">
    <property type="entry name" value="CHERMTFRASE"/>
</dbReference>
<dbReference type="InterPro" id="IPR029063">
    <property type="entry name" value="SAM-dependent_MTases_sf"/>
</dbReference>
<keyword evidence="5" id="KW-1185">Reference proteome</keyword>
<evidence type="ECO:0000259" key="3">
    <source>
        <dbReference type="SMART" id="SM00260"/>
    </source>
</evidence>
<keyword evidence="4" id="KW-0489">Methyltransferase</keyword>
<dbReference type="EMBL" id="CP123443">
    <property type="protein sequence ID" value="WGK69078.1"/>
    <property type="molecule type" value="Genomic_DNA"/>
</dbReference>
<feature type="region of interest" description="Disordered" evidence="1">
    <location>
        <begin position="199"/>
        <end position="290"/>
    </location>
</feature>
<feature type="domain" description="CheW-like" evidence="3">
    <location>
        <begin position="25"/>
        <end position="172"/>
    </location>
</feature>
<dbReference type="RefSeq" id="WP_326927266.1">
    <property type="nucleotide sequence ID" value="NZ_CP123443.1"/>
</dbReference>
<protein>
    <submittedName>
        <fullName evidence="4">CheR family methyltransferase</fullName>
    </submittedName>
</protein>
<evidence type="ECO:0000256" key="1">
    <source>
        <dbReference type="SAM" id="MobiDB-lite"/>
    </source>
</evidence>
<organism evidence="4 5">
    <name type="scientific">Candidatus Haliotispira prima</name>
    <dbReference type="NCBI Taxonomy" id="3034016"/>
    <lineage>
        <taxon>Bacteria</taxon>
        <taxon>Pseudomonadati</taxon>
        <taxon>Spirochaetota</taxon>
        <taxon>Spirochaetia</taxon>
        <taxon>Spirochaetales</taxon>
        <taxon>Spirochaetaceae</taxon>
        <taxon>Candidatus Haliotispira</taxon>
    </lineage>
</organism>
<dbReference type="Gene3D" id="2.30.30.40">
    <property type="entry name" value="SH3 Domains"/>
    <property type="match status" value="1"/>
</dbReference>
<dbReference type="InterPro" id="IPR022642">
    <property type="entry name" value="CheR_C"/>
</dbReference>
<sequence>MSEVPVQNTEATGLPGDETDLVTVVEDFRMVTFSLGRKAYGIDIMQVKEISSAQHFTYVPNTASYVRGVFNLRGEIIPVIDMRLFFNLDILGEGSELDITRNNEVPEDLIILTFNYINIGIIVDDISHVVSIEHSMIQRSHPLFSKLDVPYIDGIVDYRDQLYIILAMDRIIDPHLEAGESLNFDLAAMFTNIINIPGSGPRKETSEETSGAFSTPLLGGPPSHRKPQDRLLQGHSEVHSEADSTNLRFIEAPDSASETVQETPVQEDGAHCTETQNTTEEQNRDTVPSPLPFTLSDSPLIDPIFSALSQEENGDSDVLATFDSPSETNNAEPSGWSDIRQMLNQQLAKEGFMVTLSNVALVEQKWFSWRHKKNMDIPAQDLLDSLHNRKKFIDLLQSVDYNNYWSENLQQAIGRHFRNHSGNLNVWHPGCGTGKETYSLAASLLDAAPEANLQVRAADSNLLKVAEAPLQSVGIPAKLPEWLRRYLNTEPGSEGYTFAKTLKDCIIFEYQDVIHATPHTKADLIVIRDLLPWYSKQDQDYILTTISHSLKTEGLIVVGDNESMDLETWEPVESEPLKMYRKKLKEETR</sequence>
<feature type="domain" description="CheR-type methyltransferase" evidence="2">
    <location>
        <begin position="333"/>
        <end position="580"/>
    </location>
</feature>
<evidence type="ECO:0000259" key="2">
    <source>
        <dbReference type="SMART" id="SM00138"/>
    </source>
</evidence>
<proteinExistence type="predicted"/>
<dbReference type="PANTHER" id="PTHR22617:SF23">
    <property type="entry name" value="CHEMOTAXIS PROTEIN CHEW"/>
    <property type="match status" value="1"/>
</dbReference>
<dbReference type="Gene3D" id="2.40.50.180">
    <property type="entry name" value="CheA-289, Domain 4"/>
    <property type="match status" value="1"/>
</dbReference>
<dbReference type="GO" id="GO:0008168">
    <property type="term" value="F:methyltransferase activity"/>
    <property type="evidence" value="ECO:0007669"/>
    <property type="project" value="UniProtKB-KW"/>
</dbReference>
<keyword evidence="4" id="KW-0808">Transferase</keyword>
<dbReference type="InterPro" id="IPR039315">
    <property type="entry name" value="CheW"/>
</dbReference>
<dbReference type="SMART" id="SM00138">
    <property type="entry name" value="MeTrc"/>
    <property type="match status" value="1"/>
</dbReference>
<dbReference type="PANTHER" id="PTHR22617">
    <property type="entry name" value="CHEMOTAXIS SENSOR HISTIDINE KINASE-RELATED"/>
    <property type="match status" value="1"/>
</dbReference>
<gene>
    <name evidence="4" type="ORF">P0082_11435</name>
</gene>